<dbReference type="Gene3D" id="3.40.50.720">
    <property type="entry name" value="NAD(P)-binding Rossmann-like Domain"/>
    <property type="match status" value="1"/>
</dbReference>
<reference evidence="1" key="1">
    <citation type="submission" date="2018-05" db="EMBL/GenBank/DDBJ databases">
        <authorList>
            <person name="Lanie J.A."/>
            <person name="Ng W.-L."/>
            <person name="Kazmierczak K.M."/>
            <person name="Andrzejewski T.M."/>
            <person name="Davidsen T.M."/>
            <person name="Wayne K.J."/>
            <person name="Tettelin H."/>
            <person name="Glass J.I."/>
            <person name="Rusch D."/>
            <person name="Podicherti R."/>
            <person name="Tsui H.-C.T."/>
            <person name="Winkler M.E."/>
        </authorList>
    </citation>
    <scope>NUCLEOTIDE SEQUENCE</scope>
</reference>
<accession>A0A382Y8Z0</accession>
<dbReference type="SUPFAM" id="SSF51735">
    <property type="entry name" value="NAD(P)-binding Rossmann-fold domains"/>
    <property type="match status" value="1"/>
</dbReference>
<name>A0A382Y8Z0_9ZZZZ</name>
<proteinExistence type="predicted"/>
<dbReference type="EMBL" id="UINC01173621">
    <property type="protein sequence ID" value="SVD79315.1"/>
    <property type="molecule type" value="Genomic_DNA"/>
</dbReference>
<sequence length="40" mass="4337">MVKKNILITGGAGLVGSILVKNLKEKFNIRVLDQKKVDGV</sequence>
<dbReference type="AlphaFoldDB" id="A0A382Y8Z0"/>
<feature type="non-terminal residue" evidence="1">
    <location>
        <position position="40"/>
    </location>
</feature>
<organism evidence="1">
    <name type="scientific">marine metagenome</name>
    <dbReference type="NCBI Taxonomy" id="408172"/>
    <lineage>
        <taxon>unclassified sequences</taxon>
        <taxon>metagenomes</taxon>
        <taxon>ecological metagenomes</taxon>
    </lineage>
</organism>
<dbReference type="InterPro" id="IPR036291">
    <property type="entry name" value="NAD(P)-bd_dom_sf"/>
</dbReference>
<gene>
    <name evidence="1" type="ORF">METZ01_LOCUS432169</name>
</gene>
<protein>
    <submittedName>
        <fullName evidence="1">Uncharacterized protein</fullName>
    </submittedName>
</protein>
<evidence type="ECO:0000313" key="1">
    <source>
        <dbReference type="EMBL" id="SVD79315.1"/>
    </source>
</evidence>